<proteinExistence type="predicted"/>
<accession>A0A0A8YZH2</accession>
<reference evidence="1" key="2">
    <citation type="journal article" date="2015" name="Data Brief">
        <title>Shoot transcriptome of the giant reed, Arundo donax.</title>
        <authorList>
            <person name="Barrero R.A."/>
            <person name="Guerrero F.D."/>
            <person name="Moolhuijzen P."/>
            <person name="Goolsby J.A."/>
            <person name="Tidwell J."/>
            <person name="Bellgard S.E."/>
            <person name="Bellgard M.I."/>
        </authorList>
    </citation>
    <scope>NUCLEOTIDE SEQUENCE</scope>
    <source>
        <tissue evidence="1">Shoot tissue taken approximately 20 cm above the soil surface</tissue>
    </source>
</reference>
<name>A0A0A8YZH2_ARUDO</name>
<organism evidence="1">
    <name type="scientific">Arundo donax</name>
    <name type="common">Giant reed</name>
    <name type="synonym">Donax arundinaceus</name>
    <dbReference type="NCBI Taxonomy" id="35708"/>
    <lineage>
        <taxon>Eukaryota</taxon>
        <taxon>Viridiplantae</taxon>
        <taxon>Streptophyta</taxon>
        <taxon>Embryophyta</taxon>
        <taxon>Tracheophyta</taxon>
        <taxon>Spermatophyta</taxon>
        <taxon>Magnoliopsida</taxon>
        <taxon>Liliopsida</taxon>
        <taxon>Poales</taxon>
        <taxon>Poaceae</taxon>
        <taxon>PACMAD clade</taxon>
        <taxon>Arundinoideae</taxon>
        <taxon>Arundineae</taxon>
        <taxon>Arundo</taxon>
    </lineage>
</organism>
<sequence>MLEPSMCTNGMLGSDLLFDPKLEAWNISVTMEAKACFQPFDSSSGLLLALPPTPSWSLNCAGTFQGCSFRSVFHVVMWTDAYCIKRGGVHLGRS</sequence>
<dbReference type="AlphaFoldDB" id="A0A0A8YZH2"/>
<protein>
    <submittedName>
        <fullName evidence="1">Uncharacterized protein</fullName>
    </submittedName>
</protein>
<evidence type="ECO:0000313" key="1">
    <source>
        <dbReference type="EMBL" id="JAD27997.1"/>
    </source>
</evidence>
<reference evidence="1" key="1">
    <citation type="submission" date="2014-09" db="EMBL/GenBank/DDBJ databases">
        <authorList>
            <person name="Magalhaes I.L.F."/>
            <person name="Oliveira U."/>
            <person name="Santos F.R."/>
            <person name="Vidigal T.H.D.A."/>
            <person name="Brescovit A.D."/>
            <person name="Santos A.J."/>
        </authorList>
    </citation>
    <scope>NUCLEOTIDE SEQUENCE</scope>
    <source>
        <tissue evidence="1">Shoot tissue taken approximately 20 cm above the soil surface</tissue>
    </source>
</reference>
<dbReference type="EMBL" id="GBRH01269898">
    <property type="protein sequence ID" value="JAD27997.1"/>
    <property type="molecule type" value="Transcribed_RNA"/>
</dbReference>